<evidence type="ECO:0000313" key="2">
    <source>
        <dbReference type="Proteomes" id="UP001140096"/>
    </source>
</evidence>
<comment type="caution">
    <text evidence="1">The sequence shown here is derived from an EMBL/GenBank/DDBJ whole genome shotgun (WGS) entry which is preliminary data.</text>
</comment>
<proteinExistence type="predicted"/>
<dbReference type="EMBL" id="JANBUP010001067">
    <property type="protein sequence ID" value="KAJ2808677.1"/>
    <property type="molecule type" value="Genomic_DNA"/>
</dbReference>
<name>A0ACC1LIC5_9FUNG</name>
<gene>
    <name evidence="1" type="ORF">H4S07_003364</name>
</gene>
<reference evidence="1" key="1">
    <citation type="submission" date="2022-07" db="EMBL/GenBank/DDBJ databases">
        <title>Phylogenomic reconstructions and comparative analyses of Kickxellomycotina fungi.</title>
        <authorList>
            <person name="Reynolds N.K."/>
            <person name="Stajich J.E."/>
            <person name="Barry K."/>
            <person name="Grigoriev I.V."/>
            <person name="Crous P."/>
            <person name="Smith M.E."/>
        </authorList>
    </citation>
    <scope>NUCLEOTIDE SEQUENCE</scope>
    <source>
        <strain evidence="1">CBS 102833</strain>
    </source>
</reference>
<sequence>MDNHKCEHGVAPTTNSTVNTRDEATVTSPATNPQAASPVTSPVDKTHAVNLVVAPTTASAVYPRTETPVTTSIDKTHASDTVVAHTTSSAINVHDAATVIKVHEAATIANIHDTAPVTAPVAAPIVAPAVVSVVAPVAAPVVALVVVPVASPVVAPAIAPVVAPATAPAEPSTSAAASVTASDNYDATAPPAKRPRVSVFRDSVGREVTSARLADVTDRFPYMTLSTLCTLYLKVTGHQLVPEGSDPQNVLRELGELEGYRLQSIRVTSTALNEAAYFDVIGHDGQEFAAMRRNIQTRLGLTEGPIRPIPAPLLCYHLVMLACTPVNQMTGIKLDWMFQKMTGQGLRSL</sequence>
<protein>
    <submittedName>
        <fullName evidence="1">Uncharacterized protein</fullName>
    </submittedName>
</protein>
<dbReference type="Proteomes" id="UP001140096">
    <property type="component" value="Unassembled WGS sequence"/>
</dbReference>
<feature type="non-terminal residue" evidence="1">
    <location>
        <position position="349"/>
    </location>
</feature>
<accession>A0ACC1LIC5</accession>
<evidence type="ECO:0000313" key="1">
    <source>
        <dbReference type="EMBL" id="KAJ2808677.1"/>
    </source>
</evidence>
<organism evidence="1 2">
    <name type="scientific">Coemansia furcata</name>
    <dbReference type="NCBI Taxonomy" id="417177"/>
    <lineage>
        <taxon>Eukaryota</taxon>
        <taxon>Fungi</taxon>
        <taxon>Fungi incertae sedis</taxon>
        <taxon>Zoopagomycota</taxon>
        <taxon>Kickxellomycotina</taxon>
        <taxon>Kickxellomycetes</taxon>
        <taxon>Kickxellales</taxon>
        <taxon>Kickxellaceae</taxon>
        <taxon>Coemansia</taxon>
    </lineage>
</organism>
<keyword evidence="2" id="KW-1185">Reference proteome</keyword>